<dbReference type="InterPro" id="IPR044668">
    <property type="entry name" value="PuuD-like"/>
</dbReference>
<dbReference type="Proteomes" id="UP000017837">
    <property type="component" value="Unassembled WGS sequence"/>
</dbReference>
<dbReference type="RefSeq" id="WP_018083917.1">
    <property type="nucleotide sequence ID" value="NZ_AQWM01000051.1"/>
</dbReference>
<dbReference type="eggNOG" id="COG2071">
    <property type="taxonomic scope" value="Bacteria"/>
</dbReference>
<organism evidence="1 2">
    <name type="scientific">Asticcacaulis benevestitus DSM 16100 = ATCC BAA-896</name>
    <dbReference type="NCBI Taxonomy" id="1121022"/>
    <lineage>
        <taxon>Bacteria</taxon>
        <taxon>Pseudomonadati</taxon>
        <taxon>Pseudomonadota</taxon>
        <taxon>Alphaproteobacteria</taxon>
        <taxon>Caulobacterales</taxon>
        <taxon>Caulobacteraceae</taxon>
        <taxon>Asticcacaulis</taxon>
    </lineage>
</organism>
<dbReference type="AlphaFoldDB" id="V4P0T7"/>
<dbReference type="GO" id="GO:0005829">
    <property type="term" value="C:cytosol"/>
    <property type="evidence" value="ECO:0007669"/>
    <property type="project" value="TreeGrafter"/>
</dbReference>
<dbReference type="GO" id="GO:0033969">
    <property type="term" value="F:gamma-glutamyl-gamma-aminobutyrate hydrolase activity"/>
    <property type="evidence" value="ECO:0007669"/>
    <property type="project" value="TreeGrafter"/>
</dbReference>
<dbReference type="OrthoDB" id="9813383at2"/>
<accession>V4P0T7</accession>
<dbReference type="PATRIC" id="fig|1121022.4.peg.4424"/>
<dbReference type="SUPFAM" id="SSF52317">
    <property type="entry name" value="Class I glutamine amidotransferase-like"/>
    <property type="match status" value="1"/>
</dbReference>
<protein>
    <submittedName>
        <fullName evidence="1">Uncharacterized protein</fullName>
    </submittedName>
</protein>
<evidence type="ECO:0000313" key="2">
    <source>
        <dbReference type="Proteomes" id="UP000017837"/>
    </source>
</evidence>
<dbReference type="PROSITE" id="PS51273">
    <property type="entry name" value="GATASE_TYPE_1"/>
    <property type="match status" value="1"/>
</dbReference>
<proteinExistence type="predicted"/>
<reference evidence="1 2" key="1">
    <citation type="journal article" date="2014" name="Nature">
        <title>Sequential evolution of bacterial morphology by co-option of a developmental regulator.</title>
        <authorList>
            <person name="Jiang C."/>
            <person name="Brown P.J."/>
            <person name="Ducret A."/>
            <person name="Brun Y.V."/>
        </authorList>
    </citation>
    <scope>NUCLEOTIDE SEQUENCE [LARGE SCALE GENOMIC DNA]</scope>
    <source>
        <strain evidence="1 2">DSM 16100</strain>
    </source>
</reference>
<dbReference type="PANTHER" id="PTHR43235">
    <property type="entry name" value="GLUTAMINE AMIDOTRANSFERASE PB2B2.05-RELATED"/>
    <property type="match status" value="1"/>
</dbReference>
<dbReference type="InterPro" id="IPR011697">
    <property type="entry name" value="Peptidase_C26"/>
</dbReference>
<dbReference type="Pfam" id="PF07722">
    <property type="entry name" value="Peptidase_C26"/>
    <property type="match status" value="1"/>
</dbReference>
<dbReference type="STRING" id="1121022.GCA_000376105_04237"/>
<dbReference type="PANTHER" id="PTHR43235:SF1">
    <property type="entry name" value="GLUTAMINE AMIDOTRANSFERASE PB2B2.05-RELATED"/>
    <property type="match status" value="1"/>
</dbReference>
<keyword evidence="2" id="KW-1185">Reference proteome</keyword>
<name>V4P0T7_9CAUL</name>
<dbReference type="EMBL" id="AWGB01000084">
    <property type="protein sequence ID" value="ESQ81736.1"/>
    <property type="molecule type" value="Genomic_DNA"/>
</dbReference>
<dbReference type="GO" id="GO:0006598">
    <property type="term" value="P:polyamine catabolic process"/>
    <property type="evidence" value="ECO:0007669"/>
    <property type="project" value="TreeGrafter"/>
</dbReference>
<gene>
    <name evidence="1" type="ORF">ABENE_21590</name>
</gene>
<evidence type="ECO:0000313" key="1">
    <source>
        <dbReference type="EMBL" id="ESQ81736.1"/>
    </source>
</evidence>
<dbReference type="Gene3D" id="3.40.50.880">
    <property type="match status" value="1"/>
</dbReference>
<dbReference type="CDD" id="cd01745">
    <property type="entry name" value="GATase1_2"/>
    <property type="match status" value="1"/>
</dbReference>
<sequence>MTTPVLGIMSCNRTVGPEQAYAVMQRYVDAALKYSGCAALMIPASSIGFRPDVLASHLDALLLTGSPSNIEGKRYGATPGEGPFDAERDEVALGMVQAMVSAGKPIFGICRGFQEINVALGGSLRRDVGGDAAGEAGLRHHAPNESSFEGMFAHEHDVNLVPFGVLKQLYTSGNVQVNSVHYQGIDRLADGLRAEAVAPDGLIEAYSGNIEGADILAVQWHPEWDVDARPQSQAFFRMIETTLTAKSRRLAEHFADHVAG</sequence>
<dbReference type="InterPro" id="IPR029062">
    <property type="entry name" value="Class_I_gatase-like"/>
</dbReference>
<comment type="caution">
    <text evidence="1">The sequence shown here is derived from an EMBL/GenBank/DDBJ whole genome shotgun (WGS) entry which is preliminary data.</text>
</comment>